<dbReference type="Gene3D" id="1.50.10.150">
    <property type="entry name" value="Voltage-dependent anion channel"/>
    <property type="match status" value="1"/>
</dbReference>
<keyword evidence="2 6" id="KW-0812">Transmembrane</keyword>
<evidence type="ECO:0000256" key="5">
    <source>
        <dbReference type="SAM" id="MobiDB-lite"/>
    </source>
</evidence>
<dbReference type="InterPro" id="IPR038665">
    <property type="entry name" value="Voltage-dep_anion_channel_sf"/>
</dbReference>
<feature type="transmembrane region" description="Helical" evidence="6">
    <location>
        <begin position="204"/>
        <end position="225"/>
    </location>
</feature>
<evidence type="ECO:0000256" key="1">
    <source>
        <dbReference type="ARBA" id="ARBA00004141"/>
    </source>
</evidence>
<feature type="compositionally biased region" description="Basic and acidic residues" evidence="5">
    <location>
        <begin position="18"/>
        <end position="39"/>
    </location>
</feature>
<dbReference type="GO" id="GO:0015140">
    <property type="term" value="F:malate transmembrane transporter activity"/>
    <property type="evidence" value="ECO:0007669"/>
    <property type="project" value="InterPro"/>
</dbReference>
<name>A0A2G5HU47_CERBT</name>
<evidence type="ECO:0000313" key="8">
    <source>
        <dbReference type="Proteomes" id="UP000230605"/>
    </source>
</evidence>
<feature type="transmembrane region" description="Helical" evidence="6">
    <location>
        <begin position="417"/>
        <end position="439"/>
    </location>
</feature>
<feature type="transmembrane region" description="Helical" evidence="6">
    <location>
        <begin position="305"/>
        <end position="327"/>
    </location>
</feature>
<dbReference type="InterPro" id="IPR030185">
    <property type="entry name" value="Mae1"/>
</dbReference>
<dbReference type="AlphaFoldDB" id="A0A2G5HU47"/>
<dbReference type="Pfam" id="PF03595">
    <property type="entry name" value="SLAC1"/>
    <property type="match status" value="1"/>
</dbReference>
<evidence type="ECO:0000256" key="4">
    <source>
        <dbReference type="ARBA" id="ARBA00023136"/>
    </source>
</evidence>
<gene>
    <name evidence="7" type="ORF">CB0940_10154</name>
</gene>
<feature type="transmembrane region" description="Helical" evidence="6">
    <location>
        <begin position="275"/>
        <end position="293"/>
    </location>
</feature>
<feature type="transmembrane region" description="Helical" evidence="6">
    <location>
        <begin position="347"/>
        <end position="375"/>
    </location>
</feature>
<comment type="subcellular location">
    <subcellularLocation>
        <location evidence="1">Membrane</location>
        <topology evidence="1">Multi-pass membrane protein</topology>
    </subcellularLocation>
</comment>
<evidence type="ECO:0000256" key="2">
    <source>
        <dbReference type="ARBA" id="ARBA00022692"/>
    </source>
</evidence>
<evidence type="ECO:0000256" key="6">
    <source>
        <dbReference type="SAM" id="Phobius"/>
    </source>
</evidence>
<organism evidence="7 8">
    <name type="scientific">Cercospora beticola</name>
    <name type="common">Sugarbeet leaf spot fungus</name>
    <dbReference type="NCBI Taxonomy" id="122368"/>
    <lineage>
        <taxon>Eukaryota</taxon>
        <taxon>Fungi</taxon>
        <taxon>Dikarya</taxon>
        <taxon>Ascomycota</taxon>
        <taxon>Pezizomycotina</taxon>
        <taxon>Dothideomycetes</taxon>
        <taxon>Dothideomycetidae</taxon>
        <taxon>Mycosphaerellales</taxon>
        <taxon>Mycosphaerellaceae</taxon>
        <taxon>Cercospora</taxon>
    </lineage>
</organism>
<feature type="region of interest" description="Disordered" evidence="5">
    <location>
        <begin position="16"/>
        <end position="81"/>
    </location>
</feature>
<protein>
    <submittedName>
        <fullName evidence="7">Malic acid transport protein</fullName>
    </submittedName>
</protein>
<reference evidence="7 8" key="1">
    <citation type="submission" date="2015-10" db="EMBL/GenBank/DDBJ databases">
        <title>The cercosporin biosynthetic gene cluster was horizontally transferred to several fungal lineages and shown to be expanded in Cercospora beticola based on microsynteny with recipient genomes.</title>
        <authorList>
            <person name="De Jonge R."/>
            <person name="Ebert M.K."/>
            <person name="Suttle J.C."/>
            <person name="Jurick Ii W.M."/>
            <person name="Secor G.A."/>
            <person name="Thomma B.P."/>
            <person name="Van De Peer Y."/>
            <person name="Bolton M.D."/>
        </authorList>
    </citation>
    <scope>NUCLEOTIDE SEQUENCE [LARGE SCALE GENOMIC DNA]</scope>
    <source>
        <strain evidence="7 8">09-40</strain>
    </source>
</reference>
<feature type="transmembrane region" description="Helical" evidence="6">
    <location>
        <begin position="126"/>
        <end position="147"/>
    </location>
</feature>
<keyword evidence="4 6" id="KW-0472">Membrane</keyword>
<evidence type="ECO:0000256" key="3">
    <source>
        <dbReference type="ARBA" id="ARBA00022989"/>
    </source>
</evidence>
<sequence length="457" mass="51086">MNESTICKFGQILSQRATEPRSELRRMHARDVQKAMSSEEEKDQNTSQESSYLEHGKPTTPNGTKLPLSTAEHQNEAKPHNHNHRTAFLPWLTTHFTFSWFTCTQSTGGISILLSSSPKTFPGLTTIGTIIFLFNIALFILFTFLLILRWKYNPGLIRKSFTTPPECYFFGSFWLTLATMIINMERYGTPHCGLWLVTTIRILFWLYAGISLTSATVHMVIISKYVDIKVLDFPSPAFILILNAMLTGTAAGAIAQSQPVEQRVPIMVAGVAYQGLGWIMCVIFLTFVFGNLLERGWPVVDLRGGLFIMVGTAGFTIVALIGCARAAPADYGYFATHPIAGEVLLIVATWTGIFLWLFCVFVFGVAFLIIMAGLFEKREGKWRIDMSWNNASWALIFPNVGWVLGTVYLGEELQSEAIAWVSVAMIIALVAVWLLDMFLMSKAVIKSIFIDSRIKVS</sequence>
<keyword evidence="3 6" id="KW-1133">Transmembrane helix</keyword>
<feature type="transmembrane region" description="Helical" evidence="6">
    <location>
        <begin position="167"/>
        <end position="184"/>
    </location>
</feature>
<dbReference type="PANTHER" id="PTHR31162">
    <property type="entry name" value="MALIC ACID TRANSPORT PROTEIN-RELATED"/>
    <property type="match status" value="1"/>
</dbReference>
<feature type="transmembrane region" description="Helical" evidence="6">
    <location>
        <begin position="387"/>
        <end position="405"/>
    </location>
</feature>
<comment type="caution">
    <text evidence="7">The sequence shown here is derived from an EMBL/GenBank/DDBJ whole genome shotgun (WGS) entry which is preliminary data.</text>
</comment>
<proteinExistence type="predicted"/>
<dbReference type="PANTHER" id="PTHR31162:SF0">
    <property type="entry name" value="MALIC ACID TRANSPORT PROTEIN"/>
    <property type="match status" value="1"/>
</dbReference>
<evidence type="ECO:0000313" key="7">
    <source>
        <dbReference type="EMBL" id="PIA96061.1"/>
    </source>
</evidence>
<feature type="transmembrane region" description="Helical" evidence="6">
    <location>
        <begin position="88"/>
        <end position="114"/>
    </location>
</feature>
<dbReference type="CDD" id="cd09317">
    <property type="entry name" value="TDT_Mae1_like"/>
    <property type="match status" value="1"/>
</dbReference>
<dbReference type="InterPro" id="IPR004695">
    <property type="entry name" value="SLAC1/Mae1/Ssu1/TehA"/>
</dbReference>
<feature type="transmembrane region" description="Helical" evidence="6">
    <location>
        <begin position="237"/>
        <end position="255"/>
    </location>
</feature>
<dbReference type="EMBL" id="LKMD01000103">
    <property type="protein sequence ID" value="PIA96061.1"/>
    <property type="molecule type" value="Genomic_DNA"/>
</dbReference>
<dbReference type="GO" id="GO:0016020">
    <property type="term" value="C:membrane"/>
    <property type="evidence" value="ECO:0007669"/>
    <property type="project" value="UniProtKB-SubCell"/>
</dbReference>
<dbReference type="Proteomes" id="UP000230605">
    <property type="component" value="Chromosome 8"/>
</dbReference>
<accession>A0A2G5HU47</accession>
<dbReference type="OrthoDB" id="2901184at2759"/>